<feature type="binding site" evidence="10">
    <location>
        <position position="128"/>
    </location>
    <ligand>
        <name>Fe cation</name>
        <dbReference type="ChEBI" id="CHEBI:24875"/>
        <label>1</label>
    </ligand>
</feature>
<dbReference type="GO" id="GO:0005506">
    <property type="term" value="F:iron ion binding"/>
    <property type="evidence" value="ECO:0007669"/>
    <property type="project" value="InterPro"/>
</dbReference>
<protein>
    <recommendedName>
        <fullName evidence="4 11">Inositol oxygenase</fullName>
        <ecNumber evidence="4 11">1.13.99.1</ecNumber>
    </recommendedName>
    <alternativeName>
        <fullName evidence="11">Myo-inositol oxygenase</fullName>
    </alternativeName>
</protein>
<keyword evidence="5 11" id="KW-0963">Cytoplasm</keyword>
<evidence type="ECO:0000256" key="1">
    <source>
        <dbReference type="ARBA" id="ARBA00004496"/>
    </source>
</evidence>
<dbReference type="EMBL" id="CACTIH010007387">
    <property type="protein sequence ID" value="CAA3012006.1"/>
    <property type="molecule type" value="Genomic_DNA"/>
</dbReference>
<dbReference type="EC" id="1.13.99.1" evidence="4 11"/>
<evidence type="ECO:0000256" key="10">
    <source>
        <dbReference type="PIRSR" id="PIRSR607828-2"/>
    </source>
</evidence>
<keyword evidence="8 11" id="KW-0560">Oxidoreductase</keyword>
<dbReference type="Pfam" id="PF05153">
    <property type="entry name" value="MIOX"/>
    <property type="match status" value="1"/>
</dbReference>
<sequence length="133" mass="14713">MGYVWLKEIKLGESSGATGKGVKIIFSSAADLGKVLLTEFGELPQWAVVGDTFPLGCAFDESIVHHKYFKDNPDSKNPVHSTKNGIYQEGCGPENVVMSWGHDDYMYMVATENGTTLPSAALFIIRYHSFYLK</sequence>
<evidence type="ECO:0000256" key="11">
    <source>
        <dbReference type="RuleBase" id="RU367039"/>
    </source>
</evidence>
<feature type="binding site" evidence="10">
    <location>
        <position position="31"/>
    </location>
    <ligand>
        <name>Fe cation</name>
        <dbReference type="ChEBI" id="CHEBI:24875"/>
        <label>1</label>
    </ligand>
</feature>
<comment type="caution">
    <text evidence="12">The sequence shown here is derived from an EMBL/GenBank/DDBJ whole genome shotgun (WGS) entry which is preliminary data.</text>
</comment>
<evidence type="ECO:0000256" key="2">
    <source>
        <dbReference type="ARBA" id="ARBA00005167"/>
    </source>
</evidence>
<gene>
    <name evidence="12" type="ORF">OLEA9_A013150</name>
</gene>
<evidence type="ECO:0000256" key="6">
    <source>
        <dbReference type="ARBA" id="ARBA00022644"/>
    </source>
</evidence>
<comment type="subcellular location">
    <subcellularLocation>
        <location evidence="1 11">Cytoplasm</location>
    </subcellularLocation>
</comment>
<feature type="binding site" evidence="10">
    <location>
        <position position="102"/>
    </location>
    <ligand>
        <name>Fe cation</name>
        <dbReference type="ChEBI" id="CHEBI:24875"/>
        <label>1</label>
    </ligand>
</feature>
<keyword evidence="6" id="KW-0060">Ascorbate biosynthesis</keyword>
<dbReference type="Gramene" id="OE9A013150T1">
    <property type="protein sequence ID" value="OE9A013150C1"/>
    <property type="gene ID" value="OE9A013150"/>
</dbReference>
<name>A0A8S0U5I0_OLEEU</name>
<evidence type="ECO:0000256" key="4">
    <source>
        <dbReference type="ARBA" id="ARBA00011919"/>
    </source>
</evidence>
<evidence type="ECO:0000313" key="12">
    <source>
        <dbReference type="EMBL" id="CAA3012006.1"/>
    </source>
</evidence>
<accession>A0A8S0U5I0</accession>
<evidence type="ECO:0000256" key="7">
    <source>
        <dbReference type="ARBA" id="ARBA00022723"/>
    </source>
</evidence>
<dbReference type="PANTHER" id="PTHR12588">
    <property type="entry name" value="MYOINOSITOL OXYGENASE"/>
    <property type="match status" value="1"/>
</dbReference>
<proteinExistence type="inferred from homology"/>
<keyword evidence="9 10" id="KW-0408">Iron</keyword>
<dbReference type="GO" id="GO:0019310">
    <property type="term" value="P:inositol catabolic process"/>
    <property type="evidence" value="ECO:0007669"/>
    <property type="project" value="UniProtKB-UniRule"/>
</dbReference>
<dbReference type="SUPFAM" id="SSF109604">
    <property type="entry name" value="HD-domain/PDEase-like"/>
    <property type="match status" value="1"/>
</dbReference>
<evidence type="ECO:0000256" key="3">
    <source>
        <dbReference type="ARBA" id="ARBA00005286"/>
    </source>
</evidence>
<comment type="pathway">
    <text evidence="2 11">Polyol metabolism; myo-inositol degradation into D-glucuronate; D-glucuronate from myo-inositol: step 1/1.</text>
</comment>
<dbReference type="Proteomes" id="UP000594638">
    <property type="component" value="Unassembled WGS sequence"/>
</dbReference>
<organism evidence="12 13">
    <name type="scientific">Olea europaea subsp. europaea</name>
    <dbReference type="NCBI Taxonomy" id="158383"/>
    <lineage>
        <taxon>Eukaryota</taxon>
        <taxon>Viridiplantae</taxon>
        <taxon>Streptophyta</taxon>
        <taxon>Embryophyta</taxon>
        <taxon>Tracheophyta</taxon>
        <taxon>Spermatophyta</taxon>
        <taxon>Magnoliopsida</taxon>
        <taxon>eudicotyledons</taxon>
        <taxon>Gunneridae</taxon>
        <taxon>Pentapetalae</taxon>
        <taxon>asterids</taxon>
        <taxon>lamiids</taxon>
        <taxon>Lamiales</taxon>
        <taxon>Oleaceae</taxon>
        <taxon>Oleeae</taxon>
        <taxon>Olea</taxon>
    </lineage>
</organism>
<evidence type="ECO:0000313" key="13">
    <source>
        <dbReference type="Proteomes" id="UP000594638"/>
    </source>
</evidence>
<comment type="similarity">
    <text evidence="3 11">Belongs to the myo-inositol oxygenase family.</text>
</comment>
<comment type="catalytic activity">
    <reaction evidence="11">
        <text>myo-inositol + O2 = D-glucuronate + H2O + H(+)</text>
        <dbReference type="Rhea" id="RHEA:23696"/>
        <dbReference type="ChEBI" id="CHEBI:15377"/>
        <dbReference type="ChEBI" id="CHEBI:15378"/>
        <dbReference type="ChEBI" id="CHEBI:15379"/>
        <dbReference type="ChEBI" id="CHEBI:17268"/>
        <dbReference type="ChEBI" id="CHEBI:58720"/>
        <dbReference type="EC" id="1.13.99.1"/>
    </reaction>
</comment>
<dbReference type="GO" id="GO:0019853">
    <property type="term" value="P:L-ascorbic acid biosynthetic process"/>
    <property type="evidence" value="ECO:0007669"/>
    <property type="project" value="UniProtKB-KW"/>
</dbReference>
<evidence type="ECO:0000256" key="9">
    <source>
        <dbReference type="ARBA" id="ARBA00023004"/>
    </source>
</evidence>
<evidence type="ECO:0000256" key="8">
    <source>
        <dbReference type="ARBA" id="ARBA00023002"/>
    </source>
</evidence>
<dbReference type="PANTHER" id="PTHR12588:SF12">
    <property type="entry name" value="INOSITOL OXYGENASE 1"/>
    <property type="match status" value="1"/>
</dbReference>
<keyword evidence="13" id="KW-1185">Reference proteome</keyword>
<evidence type="ECO:0000256" key="5">
    <source>
        <dbReference type="ARBA" id="ARBA00022490"/>
    </source>
</evidence>
<dbReference type="AlphaFoldDB" id="A0A8S0U5I0"/>
<dbReference type="InterPro" id="IPR007828">
    <property type="entry name" value="Inositol_oxygenase"/>
</dbReference>
<comment type="cofactor">
    <cofactor evidence="10 11">
        <name>Fe cation</name>
        <dbReference type="ChEBI" id="CHEBI:24875"/>
    </cofactor>
    <text evidence="10 11">Binds 2 iron ions per subunit.</text>
</comment>
<dbReference type="OrthoDB" id="5151075at2759"/>
<dbReference type="GO" id="GO:0005737">
    <property type="term" value="C:cytoplasm"/>
    <property type="evidence" value="ECO:0007669"/>
    <property type="project" value="UniProtKB-SubCell"/>
</dbReference>
<keyword evidence="7 10" id="KW-0479">Metal-binding</keyword>
<dbReference type="GO" id="GO:0050113">
    <property type="term" value="F:inositol oxygenase activity"/>
    <property type="evidence" value="ECO:0007669"/>
    <property type="project" value="UniProtKB-UniRule"/>
</dbReference>
<reference evidence="12 13" key="1">
    <citation type="submission" date="2019-12" db="EMBL/GenBank/DDBJ databases">
        <authorList>
            <person name="Alioto T."/>
            <person name="Alioto T."/>
            <person name="Gomez Garrido J."/>
        </authorList>
    </citation>
    <scope>NUCLEOTIDE SEQUENCE [LARGE SCALE GENOMIC DNA]</scope>
</reference>